<evidence type="ECO:0000313" key="3">
    <source>
        <dbReference type="Proteomes" id="UP000184028"/>
    </source>
</evidence>
<gene>
    <name evidence="2" type="ORF">SAMN05444484_101703</name>
</gene>
<keyword evidence="1" id="KW-0812">Transmembrane</keyword>
<evidence type="ECO:0000313" key="2">
    <source>
        <dbReference type="EMBL" id="SHL20597.1"/>
    </source>
</evidence>
<dbReference type="STRING" id="946677.SAMN05444484_101703"/>
<feature type="transmembrane region" description="Helical" evidence="1">
    <location>
        <begin position="76"/>
        <end position="96"/>
    </location>
</feature>
<dbReference type="RefSeq" id="WP_068843029.1">
    <property type="nucleotide sequence ID" value="NZ_FRBT01000001.1"/>
</dbReference>
<proteinExistence type="predicted"/>
<keyword evidence="1" id="KW-1133">Transmembrane helix</keyword>
<evidence type="ECO:0000256" key="1">
    <source>
        <dbReference type="SAM" id="Phobius"/>
    </source>
</evidence>
<accession>A0A1M6YQW0</accession>
<keyword evidence="1" id="KW-0472">Membrane</keyword>
<dbReference type="Proteomes" id="UP000184028">
    <property type="component" value="Unassembled WGS sequence"/>
</dbReference>
<keyword evidence="3" id="KW-1185">Reference proteome</keyword>
<feature type="transmembrane region" description="Helical" evidence="1">
    <location>
        <begin position="40"/>
        <end position="64"/>
    </location>
</feature>
<reference evidence="3" key="1">
    <citation type="submission" date="2016-11" db="EMBL/GenBank/DDBJ databases">
        <authorList>
            <person name="Varghese N."/>
            <person name="Submissions S."/>
        </authorList>
    </citation>
    <scope>NUCLEOTIDE SEQUENCE [LARGE SCALE GENOMIC DNA]</scope>
    <source>
        <strain evidence="3">DSM 24724</strain>
    </source>
</reference>
<name>A0A1M6YQW0_9FLAO</name>
<dbReference type="AlphaFoldDB" id="A0A1M6YQW0"/>
<protein>
    <submittedName>
        <fullName evidence="2">Uncharacterized protein</fullName>
    </submittedName>
</protein>
<organism evidence="2 3">
    <name type="scientific">Flavobacterium chilense</name>
    <dbReference type="NCBI Taxonomy" id="946677"/>
    <lineage>
        <taxon>Bacteria</taxon>
        <taxon>Pseudomonadati</taxon>
        <taxon>Bacteroidota</taxon>
        <taxon>Flavobacteriia</taxon>
        <taxon>Flavobacteriales</taxon>
        <taxon>Flavobacteriaceae</taxon>
        <taxon>Flavobacterium</taxon>
    </lineage>
</organism>
<dbReference type="OrthoDB" id="1144821at2"/>
<dbReference type="EMBL" id="FRBT01000001">
    <property type="protein sequence ID" value="SHL20597.1"/>
    <property type="molecule type" value="Genomic_DNA"/>
</dbReference>
<sequence>MKTHDKIFEERQSTELAVGTFIISTLLFVLYIVSNESPTILVIAWPFAASAILLNLIMLTHLTDRFIYLPEYRKDIAFKALILLSNIPITFLYYWVVMRL</sequence>
<feature type="transmembrane region" description="Helical" evidence="1">
    <location>
        <begin position="16"/>
        <end position="34"/>
    </location>
</feature>